<dbReference type="PROSITE" id="PS51257">
    <property type="entry name" value="PROKAR_LIPOPROTEIN"/>
    <property type="match status" value="1"/>
</dbReference>
<protein>
    <submittedName>
        <fullName evidence="3">Uncharacterized protein</fullName>
    </submittedName>
</protein>
<name>A0A9X2WHY4_9GAMM</name>
<reference evidence="3" key="2">
    <citation type="submission" date="2022-08" db="EMBL/GenBank/DDBJ databases">
        <authorList>
            <person name="Dong C."/>
        </authorList>
    </citation>
    <scope>NUCLEOTIDE SEQUENCE</scope>
    <source>
        <strain evidence="3">59MF3M-4</strain>
    </source>
</reference>
<evidence type="ECO:0000313" key="3">
    <source>
        <dbReference type="EMBL" id="MCT7360757.1"/>
    </source>
</evidence>
<keyword evidence="1" id="KW-0175">Coiled coil</keyword>
<dbReference type="EMBL" id="JAOANI010000028">
    <property type="protein sequence ID" value="MCT7360757.1"/>
    <property type="molecule type" value="Genomic_DNA"/>
</dbReference>
<feature type="transmembrane region" description="Helical" evidence="2">
    <location>
        <begin position="7"/>
        <end position="30"/>
    </location>
</feature>
<gene>
    <name evidence="3" type="ORF">NYR02_17185</name>
</gene>
<reference evidence="3" key="1">
    <citation type="journal article" date="2022" name="Front. Microbiol.">
        <title>Genome-based taxonomic rearrangement of Oceanobacter-related bacteria including the description of Thalassolituus hydrocarbonoclasticus sp. nov. and Thalassolituus pacificus sp. nov. and emended description of the genus Thalassolituus.</title>
        <authorList>
            <person name="Dong C."/>
            <person name="Wei L."/>
            <person name="Wang J."/>
            <person name="Lai Q."/>
            <person name="Huang Z."/>
            <person name="Shao Z."/>
        </authorList>
    </citation>
    <scope>NUCLEOTIDE SEQUENCE</scope>
    <source>
        <strain evidence="3">59MF3M-4</strain>
    </source>
</reference>
<feature type="transmembrane region" description="Helical" evidence="2">
    <location>
        <begin position="36"/>
        <end position="54"/>
    </location>
</feature>
<feature type="coiled-coil region" evidence="1">
    <location>
        <begin position="53"/>
        <end position="108"/>
    </location>
</feature>
<dbReference type="RefSeq" id="WP_260977580.1">
    <property type="nucleotide sequence ID" value="NZ_JAOANI010000028.1"/>
</dbReference>
<evidence type="ECO:0000313" key="4">
    <source>
        <dbReference type="Proteomes" id="UP001147830"/>
    </source>
</evidence>
<evidence type="ECO:0000256" key="1">
    <source>
        <dbReference type="SAM" id="Coils"/>
    </source>
</evidence>
<evidence type="ECO:0000256" key="2">
    <source>
        <dbReference type="SAM" id="Phobius"/>
    </source>
</evidence>
<keyword evidence="4" id="KW-1185">Reference proteome</keyword>
<sequence>MDKLNIALWLAEHLDTVIGFIVLLVACLILPKSVRWYVFSAGSALLLMSVWQMARAREKLKKLDAERSALQQQLSGLKDASEQLKQRNQALEKKSAELELQRQTLLQRQQALAAGDVALQQQQDDINQQVSDHSAQRDAVQSENQRVLDALAKLKQLEAMSQS</sequence>
<dbReference type="AlphaFoldDB" id="A0A9X2WHY4"/>
<keyword evidence="2" id="KW-1133">Transmembrane helix</keyword>
<comment type="caution">
    <text evidence="3">The sequence shown here is derived from an EMBL/GenBank/DDBJ whole genome shotgun (WGS) entry which is preliminary data.</text>
</comment>
<organism evidence="3 4">
    <name type="scientific">Thalassolituus pacificus</name>
    <dbReference type="NCBI Taxonomy" id="2975440"/>
    <lineage>
        <taxon>Bacteria</taxon>
        <taxon>Pseudomonadati</taxon>
        <taxon>Pseudomonadota</taxon>
        <taxon>Gammaproteobacteria</taxon>
        <taxon>Oceanospirillales</taxon>
        <taxon>Oceanospirillaceae</taxon>
        <taxon>Thalassolituus</taxon>
    </lineage>
</organism>
<accession>A0A9X2WHY4</accession>
<keyword evidence="2" id="KW-0812">Transmembrane</keyword>
<proteinExistence type="predicted"/>
<keyword evidence="2" id="KW-0472">Membrane</keyword>
<dbReference type="Proteomes" id="UP001147830">
    <property type="component" value="Unassembled WGS sequence"/>
</dbReference>